<proteinExistence type="predicted"/>
<name>A0ACB5TM46_AMBMO</name>
<evidence type="ECO:0000313" key="1">
    <source>
        <dbReference type="EMBL" id="GME90948.1"/>
    </source>
</evidence>
<protein>
    <submittedName>
        <fullName evidence="1">Unnamed protein product</fullName>
    </submittedName>
</protein>
<gene>
    <name evidence="1" type="ORF">Amon02_000880900</name>
</gene>
<keyword evidence="2" id="KW-1185">Reference proteome</keyword>
<dbReference type="Proteomes" id="UP001165064">
    <property type="component" value="Unassembled WGS sequence"/>
</dbReference>
<organism evidence="1 2">
    <name type="scientific">Ambrosiozyma monospora</name>
    <name type="common">Yeast</name>
    <name type="synonym">Endomycopsis monosporus</name>
    <dbReference type="NCBI Taxonomy" id="43982"/>
    <lineage>
        <taxon>Eukaryota</taxon>
        <taxon>Fungi</taxon>
        <taxon>Dikarya</taxon>
        <taxon>Ascomycota</taxon>
        <taxon>Saccharomycotina</taxon>
        <taxon>Pichiomycetes</taxon>
        <taxon>Pichiales</taxon>
        <taxon>Pichiaceae</taxon>
        <taxon>Ambrosiozyma</taxon>
    </lineage>
</organism>
<evidence type="ECO:0000313" key="2">
    <source>
        <dbReference type="Proteomes" id="UP001165064"/>
    </source>
</evidence>
<comment type="caution">
    <text evidence="1">The sequence shown here is derived from an EMBL/GenBank/DDBJ whole genome shotgun (WGS) entry which is preliminary data.</text>
</comment>
<dbReference type="EMBL" id="BSXS01007959">
    <property type="protein sequence ID" value="GME90948.1"/>
    <property type="molecule type" value="Genomic_DNA"/>
</dbReference>
<reference evidence="1" key="1">
    <citation type="submission" date="2023-04" db="EMBL/GenBank/DDBJ databases">
        <title>Ambrosiozyma monospora NBRC 10751.</title>
        <authorList>
            <person name="Ichikawa N."/>
            <person name="Sato H."/>
            <person name="Tonouchi N."/>
        </authorList>
    </citation>
    <scope>NUCLEOTIDE SEQUENCE</scope>
    <source>
        <strain evidence="1">NBRC 10751</strain>
    </source>
</reference>
<sequence>MNFKSLTLLTLATLSTLVSAGSNDGKLTITVRKQIANCPYRTQPGDTVKVHYRGALEDGTEFDASYNRGQPITFRLGVGQVIQGWDEGLLEMCVGEQRDLVIPPSMAYGDRGAGGLIPPRATLFFSTELVEVLPARDEL</sequence>
<accession>A0ACB5TM46</accession>